<dbReference type="EMBL" id="JAAALK010000287">
    <property type="protein sequence ID" value="KAG8059379.1"/>
    <property type="molecule type" value="Genomic_DNA"/>
</dbReference>
<sequence>MAASSSTSPAGGGSPAAHAHAAPSGGGGGVLNHRSKFGDTTLTKVFVGGLAWETPSKGLQEHFQQYGEILEAVVICDRETGRSKGYGFVTFRDPESAREAVRIPNPTIGGRRANCNIASMGPPRPPPPPSRERVPRGSHFPDQPQMGPPPYNMGGRMASPQMINPAHPMYYHPQYHPQIGYWYPPADYPYQQVMYNSQMLQHYYSQLYGSTSPSTPSYPYMGYMPGAQGPRTGFSPTPMQQASRPPFVQQPAAQFEGSFPPGPSLPSDFRLQLPPHAMSQQSDDTSGSQSAPPVTASEATTTDNREASSKPIGSNSDLKNSN</sequence>
<evidence type="ECO:0000259" key="4">
    <source>
        <dbReference type="PROSITE" id="PS50102"/>
    </source>
</evidence>
<comment type="caution">
    <text evidence="5">The sequence shown here is derived from an EMBL/GenBank/DDBJ whole genome shotgun (WGS) entry which is preliminary data.</text>
</comment>
<evidence type="ECO:0000256" key="3">
    <source>
        <dbReference type="SAM" id="MobiDB-lite"/>
    </source>
</evidence>
<dbReference type="OrthoDB" id="439808at2759"/>
<reference evidence="5" key="2">
    <citation type="submission" date="2021-02" db="EMBL/GenBank/DDBJ databases">
        <authorList>
            <person name="Kimball J.A."/>
            <person name="Haas M.W."/>
            <person name="Macchietto M."/>
            <person name="Kono T."/>
            <person name="Duquette J."/>
            <person name="Shao M."/>
        </authorList>
    </citation>
    <scope>NUCLEOTIDE SEQUENCE</scope>
    <source>
        <tissue evidence="5">Fresh leaf tissue</tissue>
    </source>
</reference>
<evidence type="ECO:0000256" key="1">
    <source>
        <dbReference type="ARBA" id="ARBA00022884"/>
    </source>
</evidence>
<feature type="region of interest" description="Disordered" evidence="3">
    <location>
        <begin position="118"/>
        <end position="148"/>
    </location>
</feature>
<keyword evidence="6" id="KW-1185">Reference proteome</keyword>
<dbReference type="PANTHER" id="PTHR11176">
    <property type="entry name" value="BOULE-RELATED"/>
    <property type="match status" value="1"/>
</dbReference>
<keyword evidence="1 2" id="KW-0694">RNA-binding</keyword>
<protein>
    <recommendedName>
        <fullName evidence="4">RRM domain-containing protein</fullName>
    </recommendedName>
</protein>
<dbReference type="GO" id="GO:0003723">
    <property type="term" value="F:RNA binding"/>
    <property type="evidence" value="ECO:0007669"/>
    <property type="project" value="UniProtKB-UniRule"/>
</dbReference>
<reference evidence="5" key="1">
    <citation type="journal article" date="2021" name="bioRxiv">
        <title>Whole Genome Assembly and Annotation of Northern Wild Rice, Zizania palustris L., Supports a Whole Genome Duplication in the Zizania Genus.</title>
        <authorList>
            <person name="Haas M."/>
            <person name="Kono T."/>
            <person name="Macchietto M."/>
            <person name="Millas R."/>
            <person name="McGilp L."/>
            <person name="Shao M."/>
            <person name="Duquette J."/>
            <person name="Hirsch C.N."/>
            <person name="Kimball J."/>
        </authorList>
    </citation>
    <scope>NUCLEOTIDE SEQUENCE</scope>
    <source>
        <tissue evidence="5">Fresh leaf tissue</tissue>
    </source>
</reference>
<feature type="compositionally biased region" description="Low complexity" evidence="3">
    <location>
        <begin position="279"/>
        <end position="290"/>
    </location>
</feature>
<dbReference type="Proteomes" id="UP000729402">
    <property type="component" value="Unassembled WGS sequence"/>
</dbReference>
<name>A0A8J5SQ43_ZIZPA</name>
<dbReference type="PANTHER" id="PTHR11176:SF23">
    <property type="entry name" value="RNA-BINDING (RRM_RBD_RNP MOTIFS) FAMILY PROTEIN"/>
    <property type="match status" value="1"/>
</dbReference>
<dbReference type="AlphaFoldDB" id="A0A8J5SQ43"/>
<evidence type="ECO:0000313" key="6">
    <source>
        <dbReference type="Proteomes" id="UP000729402"/>
    </source>
</evidence>
<evidence type="ECO:0000313" key="5">
    <source>
        <dbReference type="EMBL" id="KAG8059379.1"/>
    </source>
</evidence>
<dbReference type="PROSITE" id="PS50102">
    <property type="entry name" value="RRM"/>
    <property type="match status" value="1"/>
</dbReference>
<feature type="region of interest" description="Disordered" evidence="3">
    <location>
        <begin position="1"/>
        <end position="33"/>
    </location>
</feature>
<dbReference type="SMART" id="SM00360">
    <property type="entry name" value="RRM"/>
    <property type="match status" value="1"/>
</dbReference>
<feature type="domain" description="RRM" evidence="4">
    <location>
        <begin position="43"/>
        <end position="120"/>
    </location>
</feature>
<feature type="compositionally biased region" description="Polar residues" evidence="3">
    <location>
        <begin position="311"/>
        <end position="322"/>
    </location>
</feature>
<dbReference type="Pfam" id="PF00076">
    <property type="entry name" value="RRM_1"/>
    <property type="match status" value="1"/>
</dbReference>
<proteinExistence type="predicted"/>
<accession>A0A8J5SQ43</accession>
<feature type="region of interest" description="Disordered" evidence="3">
    <location>
        <begin position="252"/>
        <end position="322"/>
    </location>
</feature>
<gene>
    <name evidence="5" type="ORF">GUJ93_ZPchr0002g25736</name>
</gene>
<evidence type="ECO:0000256" key="2">
    <source>
        <dbReference type="PROSITE-ProRule" id="PRU00176"/>
    </source>
</evidence>
<dbReference type="InterPro" id="IPR000504">
    <property type="entry name" value="RRM_dom"/>
</dbReference>
<organism evidence="5 6">
    <name type="scientific">Zizania palustris</name>
    <name type="common">Northern wild rice</name>
    <dbReference type="NCBI Taxonomy" id="103762"/>
    <lineage>
        <taxon>Eukaryota</taxon>
        <taxon>Viridiplantae</taxon>
        <taxon>Streptophyta</taxon>
        <taxon>Embryophyta</taxon>
        <taxon>Tracheophyta</taxon>
        <taxon>Spermatophyta</taxon>
        <taxon>Magnoliopsida</taxon>
        <taxon>Liliopsida</taxon>
        <taxon>Poales</taxon>
        <taxon>Poaceae</taxon>
        <taxon>BOP clade</taxon>
        <taxon>Oryzoideae</taxon>
        <taxon>Oryzeae</taxon>
        <taxon>Zizaniinae</taxon>
        <taxon>Zizania</taxon>
    </lineage>
</organism>
<feature type="compositionally biased region" description="Low complexity" evidence="3">
    <location>
        <begin position="1"/>
        <end position="23"/>
    </location>
</feature>